<dbReference type="GO" id="GO:0006259">
    <property type="term" value="P:DNA metabolic process"/>
    <property type="evidence" value="ECO:0007669"/>
    <property type="project" value="UniProtKB-ARBA"/>
</dbReference>
<dbReference type="InterPro" id="IPR000477">
    <property type="entry name" value="RT_dom"/>
</dbReference>
<feature type="signal peptide" evidence="1">
    <location>
        <begin position="1"/>
        <end position="18"/>
    </location>
</feature>
<feature type="domain" description="RNase H type-1" evidence="3">
    <location>
        <begin position="965"/>
        <end position="1097"/>
    </location>
</feature>
<dbReference type="PANTHER" id="PTHR36688">
    <property type="entry name" value="ENDO/EXONUCLEASE/PHOSPHATASE DOMAIN-CONTAINING PROTEIN"/>
    <property type="match status" value="1"/>
</dbReference>
<dbReference type="Gene3D" id="3.30.420.10">
    <property type="entry name" value="Ribonuclease H-like superfamily/Ribonuclease H"/>
    <property type="match status" value="1"/>
</dbReference>
<dbReference type="InterPro" id="IPR005135">
    <property type="entry name" value="Endo/exonuclease/phosphatase"/>
</dbReference>
<dbReference type="CDD" id="cd09276">
    <property type="entry name" value="Rnase_HI_RT_non_LTR"/>
    <property type="match status" value="1"/>
</dbReference>
<dbReference type="GO" id="GO:0004523">
    <property type="term" value="F:RNA-DNA hybrid ribonuclease activity"/>
    <property type="evidence" value="ECO:0007669"/>
    <property type="project" value="InterPro"/>
</dbReference>
<evidence type="ECO:0000259" key="3">
    <source>
        <dbReference type="PROSITE" id="PS50879"/>
    </source>
</evidence>
<dbReference type="Ensembl" id="ENSCCRT00015009720.1">
    <property type="protein sequence ID" value="ENSCCRP00015009360.1"/>
    <property type="gene ID" value="ENSCCRG00015004554.1"/>
</dbReference>
<dbReference type="SUPFAM" id="SSF56219">
    <property type="entry name" value="DNase I-like"/>
    <property type="match status" value="1"/>
</dbReference>
<dbReference type="InterPro" id="IPR036691">
    <property type="entry name" value="Endo/exonu/phosph_ase_sf"/>
</dbReference>
<dbReference type="InterPro" id="IPR012337">
    <property type="entry name" value="RNaseH-like_sf"/>
</dbReference>
<evidence type="ECO:0000256" key="1">
    <source>
        <dbReference type="SAM" id="SignalP"/>
    </source>
</evidence>
<evidence type="ECO:0000313" key="4">
    <source>
        <dbReference type="Ensembl" id="ENSCCRP00015009360.1"/>
    </source>
</evidence>
<reference evidence="4" key="1">
    <citation type="submission" date="2025-08" db="UniProtKB">
        <authorList>
            <consortium name="Ensembl"/>
        </authorList>
    </citation>
    <scope>IDENTIFICATION</scope>
</reference>
<dbReference type="InterPro" id="IPR043502">
    <property type="entry name" value="DNA/RNA_pol_sf"/>
</dbReference>
<dbReference type="AlphaFoldDB" id="A0A8C1SPD9"/>
<keyword evidence="1" id="KW-0732">Signal</keyword>
<dbReference type="CDD" id="cd01650">
    <property type="entry name" value="RT_nLTR_like"/>
    <property type="match status" value="1"/>
</dbReference>
<dbReference type="Proteomes" id="UP000694700">
    <property type="component" value="Unplaced"/>
</dbReference>
<dbReference type="GO" id="GO:0003676">
    <property type="term" value="F:nucleic acid binding"/>
    <property type="evidence" value="ECO:0007669"/>
    <property type="project" value="InterPro"/>
</dbReference>
<feature type="domain" description="Reverse transcriptase" evidence="2">
    <location>
        <begin position="492"/>
        <end position="744"/>
    </location>
</feature>
<proteinExistence type="predicted"/>
<name>A0A8C1SPD9_CYPCA</name>
<dbReference type="Pfam" id="PF00075">
    <property type="entry name" value="RNase_H"/>
    <property type="match status" value="1"/>
</dbReference>
<organism evidence="4 5">
    <name type="scientific">Cyprinus carpio</name>
    <name type="common">Common carp</name>
    <dbReference type="NCBI Taxonomy" id="7962"/>
    <lineage>
        <taxon>Eukaryota</taxon>
        <taxon>Metazoa</taxon>
        <taxon>Chordata</taxon>
        <taxon>Craniata</taxon>
        <taxon>Vertebrata</taxon>
        <taxon>Euteleostomi</taxon>
        <taxon>Actinopterygii</taxon>
        <taxon>Neopterygii</taxon>
        <taxon>Teleostei</taxon>
        <taxon>Ostariophysi</taxon>
        <taxon>Cypriniformes</taxon>
        <taxon>Cyprinidae</taxon>
        <taxon>Cyprininae</taxon>
        <taxon>Cyprinus</taxon>
    </lineage>
</organism>
<feature type="chain" id="PRO_5034666124" evidence="1">
    <location>
        <begin position="19"/>
        <end position="1254"/>
    </location>
</feature>
<accession>A0A8C1SPD9</accession>
<dbReference type="Gene3D" id="3.60.10.10">
    <property type="entry name" value="Endonuclease/exonuclease/phosphatase"/>
    <property type="match status" value="1"/>
</dbReference>
<dbReference type="PANTHER" id="PTHR36688:SF2">
    <property type="entry name" value="ENDONUCLEASE_EXONUCLEASE_PHOSPHATASE DOMAIN-CONTAINING PROTEIN"/>
    <property type="match status" value="1"/>
</dbReference>
<dbReference type="Pfam" id="PF00078">
    <property type="entry name" value="RVT_1"/>
    <property type="match status" value="1"/>
</dbReference>
<evidence type="ECO:0000259" key="2">
    <source>
        <dbReference type="PROSITE" id="PS50878"/>
    </source>
</evidence>
<dbReference type="PROSITE" id="PS50878">
    <property type="entry name" value="RT_POL"/>
    <property type="match status" value="1"/>
</dbReference>
<dbReference type="PROSITE" id="PS50879">
    <property type="entry name" value="RNASE_H_1"/>
    <property type="match status" value="1"/>
</dbReference>
<dbReference type="SUPFAM" id="SSF53098">
    <property type="entry name" value="Ribonuclease H-like"/>
    <property type="match status" value="1"/>
</dbReference>
<dbReference type="SUPFAM" id="SSF56672">
    <property type="entry name" value="DNA/RNA polymerases"/>
    <property type="match status" value="1"/>
</dbReference>
<dbReference type="InterPro" id="IPR036397">
    <property type="entry name" value="RNaseH_sf"/>
</dbReference>
<protein>
    <submittedName>
        <fullName evidence="4">Uncharacterized protein</fullName>
    </submittedName>
</protein>
<dbReference type="InterPro" id="IPR002156">
    <property type="entry name" value="RNaseH_domain"/>
</dbReference>
<dbReference type="InterPro" id="IPR052560">
    <property type="entry name" value="RdDP_mobile_element"/>
</dbReference>
<evidence type="ECO:0000313" key="5">
    <source>
        <dbReference type="Proteomes" id="UP000694700"/>
    </source>
</evidence>
<dbReference type="Pfam" id="PF14529">
    <property type="entry name" value="Exo_endo_phos_2"/>
    <property type="match status" value="1"/>
</dbReference>
<sequence>MMRILISILMWYILQWNARSLIGNGQELKRFVDDFKEVPDLICVQETWLKPCLDFVIPGYECLRLDRIDRSGGGCATFVKNGLQYRKVEIISNIECLAVEVWSSISSITVINYYNPCQPLVLLDFDEIMEKVRCPVIWIGDFNAHNPIWGSDHRDKNGVIVEEFLDKYKLVVLNDGRPTRYNIGRNTYSHIDLSISSSNLARIGEWDVIDSYTLGSDHYPILCRFGRDLRREVEKNDPRYNFSQAKWDKYQEKAQSLVGNVDSEGSIDNWNTSISLMIHEAACYTIPVKQEPRSRMLVPWWSKECDKAVRGRNKAYRRLRKYPMLVNVIEYKRLRAVARRIIKDAKRNSWRKFCGTLGPETSVRHLWSAVRRMSGVYKRRLIPVLQKGEVVAVSNKEKADMFVESFQAVHRSKRMGVERCRKRAELMEVNQWKLERSLENENPINLFFSLKELKDAIISGANSTPGRDRVSYELFKYLDDFVLEEILALFNAVWAEGHLPKEWKHAVVVPVLKPGKEASDPNSYRPIALTAVTCKIMERMVTNRLVYFLETRRQFVDVQNGFRNGRSTMESVAVLDQDIKRAFSNKEVVVSVFLDIEKAYDSLWKEGLMIKMFNMGVRGRMFNWIKDFLMKRTIQVKVGSVSSKTVDIENGTPQGSVISPVLFNIMINDIFDKIERGFGLSLFADDGAIWKRGRNVEFVLKQIQRVLVSVEEWGNTWGFKISASKTKYMIFGFKRKLPNIGLYMYGSPLEKVKVFKFLGIWFEERMTWAVHVGKIVLKCEKVLNVMRSLAGCGWGANRETMLLIFQAIIRSALDYGCFVYGSASKTVLARLDVVQARALRLCCGAFRSTPVPGLLIEMGEMPLWLRRIKLGLQYWVKLSGCNHIVPARCLLQEDAGNNRYNNFFVIINKWAGKMSMDQGSIVEHTSWLPMPYWVMPEMCVELGFHQEKDKLEVAPKIEEYLNSISGSTMIIFTDGSRDPVSGKAGFGVYVEQLGLEIGRRISNGSSVLTAELMAILWALWWIEEGKPREVIICSDSVAALENLKVGKSKARPDIVNDILIVLFRIRFVCNIRFCWVPGHAGVRGNERVDKIAKESLGREVDVHVLLGRVELREQIKAGLINEWQRGWEKEIRGRHYFSIQPIVKKRCSCIILPRRDSVIMCRLRLGHCALNYSLWIVGKHVSGLCECGSLETVGHVFLNCRKYRAERNILIFKLAGLGVKAFTLLSLFGHSDEHKLISKAVLQFLHDTGLYVRI</sequence>